<evidence type="ECO:0000256" key="1">
    <source>
        <dbReference type="ARBA" id="ARBA00034127"/>
    </source>
</evidence>
<comment type="similarity">
    <text evidence="1">Belongs to the TMA16 family.</text>
</comment>
<dbReference type="Proteomes" id="UP001233271">
    <property type="component" value="Chromosome 2"/>
</dbReference>
<dbReference type="InterPro" id="IPR038356">
    <property type="entry name" value="Tma16_sf"/>
</dbReference>
<feature type="region of interest" description="Disordered" evidence="2">
    <location>
        <begin position="1"/>
        <end position="24"/>
    </location>
</feature>
<keyword evidence="4" id="KW-1185">Reference proteome</keyword>
<dbReference type="GO" id="GO:0005634">
    <property type="term" value="C:nucleus"/>
    <property type="evidence" value="ECO:0007669"/>
    <property type="project" value="TreeGrafter"/>
</dbReference>
<evidence type="ECO:0008006" key="5">
    <source>
        <dbReference type="Google" id="ProtNLM"/>
    </source>
</evidence>
<dbReference type="InterPro" id="IPR021346">
    <property type="entry name" value="Tma16"/>
</dbReference>
<reference evidence="3" key="1">
    <citation type="journal article" date="2023" name="BMC Genomics">
        <title>Chromosome-level genome assemblies of Cutaneotrichosporon spp. (Trichosporonales, Basidiomycota) reveal imbalanced evolution between nucleotide sequences and chromosome synteny.</title>
        <authorList>
            <person name="Kobayashi Y."/>
            <person name="Kayamori A."/>
            <person name="Aoki K."/>
            <person name="Shiwa Y."/>
            <person name="Matsutani M."/>
            <person name="Fujita N."/>
            <person name="Sugita T."/>
            <person name="Iwasaki W."/>
            <person name="Tanaka N."/>
            <person name="Takashima M."/>
        </authorList>
    </citation>
    <scope>NUCLEOTIDE SEQUENCE</scope>
    <source>
        <strain evidence="3">HIS019</strain>
    </source>
</reference>
<dbReference type="GeneID" id="85492980"/>
<evidence type="ECO:0000313" key="3">
    <source>
        <dbReference type="EMBL" id="BEI89109.1"/>
    </source>
</evidence>
<accession>A0AA48I0S2</accession>
<evidence type="ECO:0000256" key="2">
    <source>
        <dbReference type="SAM" id="MobiDB-lite"/>
    </source>
</evidence>
<proteinExistence type="inferred from homology"/>
<dbReference type="PANTHER" id="PTHR13349">
    <property type="entry name" value="TRANSLATION MACHINERY-ASSOCIATED PROTEIN 16"/>
    <property type="match status" value="1"/>
</dbReference>
<name>A0AA48I0S2_9TREE</name>
<dbReference type="Gene3D" id="1.20.1440.170">
    <property type="entry name" value="Translation machinery-associated protein 16-like"/>
    <property type="match status" value="1"/>
</dbReference>
<dbReference type="Pfam" id="PF11176">
    <property type="entry name" value="Tma16"/>
    <property type="match status" value="1"/>
</dbReference>
<organism evidence="3 4">
    <name type="scientific">Cutaneotrichosporon cavernicola</name>
    <dbReference type="NCBI Taxonomy" id="279322"/>
    <lineage>
        <taxon>Eukaryota</taxon>
        <taxon>Fungi</taxon>
        <taxon>Dikarya</taxon>
        <taxon>Basidiomycota</taxon>
        <taxon>Agaricomycotina</taxon>
        <taxon>Tremellomycetes</taxon>
        <taxon>Trichosporonales</taxon>
        <taxon>Trichosporonaceae</taxon>
        <taxon>Cutaneotrichosporon</taxon>
    </lineage>
</organism>
<dbReference type="EMBL" id="AP028213">
    <property type="protein sequence ID" value="BEI89109.1"/>
    <property type="molecule type" value="Genomic_DNA"/>
</dbReference>
<evidence type="ECO:0000313" key="4">
    <source>
        <dbReference type="Proteomes" id="UP001233271"/>
    </source>
</evidence>
<protein>
    <recommendedName>
        <fullName evidence="5">Translation machinery-associated protein 16</fullName>
    </recommendedName>
</protein>
<dbReference type="RefSeq" id="XP_060454375.1">
    <property type="nucleotide sequence ID" value="XM_060597486.1"/>
</dbReference>
<dbReference type="PANTHER" id="PTHR13349:SF2">
    <property type="entry name" value="TRANSLATION MACHINERY-ASSOCIATED PROTEIN 16"/>
    <property type="match status" value="1"/>
</dbReference>
<gene>
    <name evidence="3" type="primary">TMA16</name>
    <name evidence="3" type="ORF">CcaverHIS019_0204710</name>
</gene>
<dbReference type="AlphaFoldDB" id="A0AA48I0S2"/>
<dbReference type="KEGG" id="ccac:CcaHIS019_0204710"/>
<sequence>MPNNRKSTLKKIGGRDGVHPGSRKAAQINRVHLRTVKLKSQKREHKDLRTGKMFRPQFFMHTLEGPEGLTLAQLRALVTDVFLARNDERIEELMSERRAGRPKATELVDLEELRRVENAEWESGFEVPNLTDARATRLMYGWLENGTRIKSAHIDLLPMIRIAKDSPEVVVVSRKGKLDVMGLGEAGEAAAADMAVEEDEEEVMQE</sequence>